<dbReference type="AlphaFoldDB" id="A0A510UDG8"/>
<accession>A0A510UDG8</accession>
<name>A0A510UDG8_ALIFS</name>
<dbReference type="RefSeq" id="WP_146861737.1">
    <property type="nucleotide sequence ID" value="NZ_BJTZ01000002.1"/>
</dbReference>
<dbReference type="EMBL" id="BJTZ01000002">
    <property type="protein sequence ID" value="GEK12596.1"/>
    <property type="molecule type" value="Genomic_DNA"/>
</dbReference>
<reference evidence="1 2" key="1">
    <citation type="submission" date="2019-07" db="EMBL/GenBank/DDBJ databases">
        <title>Whole genome shotgun sequence of Aliivibrio fischeri NBRC 101058.</title>
        <authorList>
            <person name="Hosoyama A."/>
            <person name="Uohara A."/>
            <person name="Ohji S."/>
            <person name="Ichikawa N."/>
        </authorList>
    </citation>
    <scope>NUCLEOTIDE SEQUENCE [LARGE SCALE GENOMIC DNA]</scope>
    <source>
        <strain evidence="1 2">NBRC 101058</strain>
    </source>
</reference>
<evidence type="ECO:0000313" key="1">
    <source>
        <dbReference type="EMBL" id="GEK12596.1"/>
    </source>
</evidence>
<gene>
    <name evidence="1" type="ORF">AFI02nite_06320</name>
</gene>
<proteinExistence type="predicted"/>
<evidence type="ECO:0000313" key="2">
    <source>
        <dbReference type="Proteomes" id="UP000321787"/>
    </source>
</evidence>
<dbReference type="Proteomes" id="UP000321787">
    <property type="component" value="Unassembled WGS sequence"/>
</dbReference>
<protein>
    <submittedName>
        <fullName evidence="1">Uncharacterized protein</fullName>
    </submittedName>
</protein>
<comment type="caution">
    <text evidence="1">The sequence shown here is derived from an EMBL/GenBank/DDBJ whole genome shotgun (WGS) entry which is preliminary data.</text>
</comment>
<sequence>MATITEFDAWLDMADLENHEEVYALHQAVSGCEDVGMYQCQENNGKFFVTASHVDETLMLASQDAYRYFLTVIEKRFGISDFGDIEGWYGFNRAMAKED</sequence>
<organism evidence="1 2">
    <name type="scientific">Aliivibrio fischeri</name>
    <name type="common">Vibrio fischeri</name>
    <dbReference type="NCBI Taxonomy" id="668"/>
    <lineage>
        <taxon>Bacteria</taxon>
        <taxon>Pseudomonadati</taxon>
        <taxon>Pseudomonadota</taxon>
        <taxon>Gammaproteobacteria</taxon>
        <taxon>Vibrionales</taxon>
        <taxon>Vibrionaceae</taxon>
        <taxon>Aliivibrio</taxon>
    </lineage>
</organism>